<dbReference type="OrthoDB" id="6197127at2"/>
<reference evidence="1 2" key="2">
    <citation type="journal article" date="2018" name="Int. J. Syst. Evol. Microbiol.">
        <title>Marinobacterium aestuarii sp. nov., a benzene-degrading marine bacterium isolated from estuary sediment.</title>
        <authorList>
            <person name="Bae S.S."/>
            <person name="Jung J."/>
            <person name="Chung D."/>
            <person name="Baek K."/>
        </authorList>
    </citation>
    <scope>NUCLEOTIDE SEQUENCE [LARGE SCALE GENOMIC DNA]</scope>
    <source>
        <strain evidence="1 2">ST58-10</strain>
    </source>
</reference>
<proteinExistence type="predicted"/>
<dbReference type="KEGG" id="mars:A8C75_10155"/>
<dbReference type="RefSeq" id="WP_067381580.1">
    <property type="nucleotide sequence ID" value="NZ_CP015839.1"/>
</dbReference>
<evidence type="ECO:0000313" key="2">
    <source>
        <dbReference type="Proteomes" id="UP000078070"/>
    </source>
</evidence>
<organism evidence="1 2">
    <name type="scientific">Marinobacterium aestuarii</name>
    <dbReference type="NCBI Taxonomy" id="1821621"/>
    <lineage>
        <taxon>Bacteria</taxon>
        <taxon>Pseudomonadati</taxon>
        <taxon>Pseudomonadota</taxon>
        <taxon>Gammaproteobacteria</taxon>
        <taxon>Oceanospirillales</taxon>
        <taxon>Oceanospirillaceae</taxon>
        <taxon>Marinobacterium</taxon>
    </lineage>
</organism>
<gene>
    <name evidence="1" type="ORF">A8C75_10155</name>
</gene>
<dbReference type="AlphaFoldDB" id="A0A1A9EYT7"/>
<accession>A0A1A9EYT7</accession>
<evidence type="ECO:0000313" key="1">
    <source>
        <dbReference type="EMBL" id="ANG62811.1"/>
    </source>
</evidence>
<name>A0A1A9EYT7_9GAMM</name>
<protein>
    <submittedName>
        <fullName evidence="1">Uncharacterized protein</fullName>
    </submittedName>
</protein>
<keyword evidence="2" id="KW-1185">Reference proteome</keyword>
<dbReference type="EMBL" id="CP015839">
    <property type="protein sequence ID" value="ANG62811.1"/>
    <property type="molecule type" value="Genomic_DNA"/>
</dbReference>
<dbReference type="Proteomes" id="UP000078070">
    <property type="component" value="Chromosome"/>
</dbReference>
<reference evidence="2" key="1">
    <citation type="submission" date="2016-05" db="EMBL/GenBank/DDBJ databases">
        <authorList>
            <person name="Baek K."/>
            <person name="Yang S.-J."/>
        </authorList>
    </citation>
    <scope>NUCLEOTIDE SEQUENCE [LARGE SCALE GENOMIC DNA]</scope>
    <source>
        <strain evidence="2">ST58-10</strain>
    </source>
</reference>
<sequence length="179" mass="21017">MPDKTILDVVDTAVKIGIGALISGVSTYWVTKLKNSADAEKEYRQRYRSILEEVADNLESVNHVYLKYWALVVEWLRYKNGNNQWPETRKEELEKVKEELFHAFKAVTSAEAKLLLVGESRAYEALRAYAEKVIKFRRTFYCENMKMTEAEMETAKSEIKELRESFFRQVSDSYKHRIT</sequence>